<name>A0A8H8A031_9FUNG</name>
<dbReference type="AlphaFoldDB" id="A0A8H8A031"/>
<sequence length="135" mass="14625">MAAGDGTYVCTPNSEPAFAGKGQKHVDAVDQAAEVGGRDNTGSSAPRTFAVGNNITLMCVNLVLLVALNIAMIITIMCYSFKKPETELEHDIYDKPKVRAGVIAVSCSHVVLWAVQMLACIRHRSFEMRIQGENK</sequence>
<keyword evidence="1" id="KW-1133">Transmembrane helix</keyword>
<evidence type="ECO:0000313" key="2">
    <source>
        <dbReference type="EMBL" id="KAG5462659.1"/>
    </source>
</evidence>
<protein>
    <submittedName>
        <fullName evidence="2">Uncharacterized protein</fullName>
    </submittedName>
</protein>
<keyword evidence="3" id="KW-1185">Reference proteome</keyword>
<feature type="transmembrane region" description="Helical" evidence="1">
    <location>
        <begin position="100"/>
        <end position="119"/>
    </location>
</feature>
<accession>A0A8H8A031</accession>
<organism evidence="2 3">
    <name type="scientific">Olpidium bornovanus</name>
    <dbReference type="NCBI Taxonomy" id="278681"/>
    <lineage>
        <taxon>Eukaryota</taxon>
        <taxon>Fungi</taxon>
        <taxon>Fungi incertae sedis</taxon>
        <taxon>Olpidiomycota</taxon>
        <taxon>Olpidiomycotina</taxon>
        <taxon>Olpidiomycetes</taxon>
        <taxon>Olpidiales</taxon>
        <taxon>Olpidiaceae</taxon>
        <taxon>Olpidium</taxon>
    </lineage>
</organism>
<dbReference type="EMBL" id="JAEFCI010001815">
    <property type="protein sequence ID" value="KAG5462659.1"/>
    <property type="molecule type" value="Genomic_DNA"/>
</dbReference>
<comment type="caution">
    <text evidence="2">The sequence shown here is derived from an EMBL/GenBank/DDBJ whole genome shotgun (WGS) entry which is preliminary data.</text>
</comment>
<evidence type="ECO:0000256" key="1">
    <source>
        <dbReference type="SAM" id="Phobius"/>
    </source>
</evidence>
<gene>
    <name evidence="2" type="ORF">BJ554DRAFT_4188</name>
</gene>
<dbReference type="Proteomes" id="UP000673691">
    <property type="component" value="Unassembled WGS sequence"/>
</dbReference>
<feature type="transmembrane region" description="Helical" evidence="1">
    <location>
        <begin position="55"/>
        <end position="79"/>
    </location>
</feature>
<evidence type="ECO:0000313" key="3">
    <source>
        <dbReference type="Proteomes" id="UP000673691"/>
    </source>
</evidence>
<keyword evidence="1" id="KW-0812">Transmembrane</keyword>
<keyword evidence="1" id="KW-0472">Membrane</keyword>
<proteinExistence type="predicted"/>
<reference evidence="2 3" key="1">
    <citation type="journal article" name="Sci. Rep.">
        <title>Genome-scale phylogenetic analyses confirm Olpidium as the closest living zoosporic fungus to the non-flagellated, terrestrial fungi.</title>
        <authorList>
            <person name="Chang Y."/>
            <person name="Rochon D."/>
            <person name="Sekimoto S."/>
            <person name="Wang Y."/>
            <person name="Chovatia M."/>
            <person name="Sandor L."/>
            <person name="Salamov A."/>
            <person name="Grigoriev I.V."/>
            <person name="Stajich J.E."/>
            <person name="Spatafora J.W."/>
        </authorList>
    </citation>
    <scope>NUCLEOTIDE SEQUENCE [LARGE SCALE GENOMIC DNA]</scope>
    <source>
        <strain evidence="2">S191</strain>
    </source>
</reference>